<sequence>FVPLCCISWQFFCSLVNSEAVQGVDLDVPDFKQGLSLVNALTARCRPCGYGCICVCVCMSFQQFICSVFFVSFGYKLYHMAPNQCFLEMDTLPEKTCPSRLTFSIGNHP</sequence>
<keyword evidence="1" id="KW-0732">Signal</keyword>
<evidence type="ECO:0000313" key="3">
    <source>
        <dbReference type="Proteomes" id="UP000694551"/>
    </source>
</evidence>
<evidence type="ECO:0000313" key="2">
    <source>
        <dbReference type="Ensembl" id="ENSSOCP00000013902.1"/>
    </source>
</evidence>
<protein>
    <recommendedName>
        <fullName evidence="4">Secreted protein</fullName>
    </recommendedName>
</protein>
<proteinExistence type="predicted"/>
<organism evidence="2 3">
    <name type="scientific">Strix occidentalis caurina</name>
    <name type="common">northern spotted owl</name>
    <dbReference type="NCBI Taxonomy" id="311401"/>
    <lineage>
        <taxon>Eukaryota</taxon>
        <taxon>Metazoa</taxon>
        <taxon>Chordata</taxon>
        <taxon>Craniata</taxon>
        <taxon>Vertebrata</taxon>
        <taxon>Euteleostomi</taxon>
        <taxon>Archelosauria</taxon>
        <taxon>Archosauria</taxon>
        <taxon>Dinosauria</taxon>
        <taxon>Saurischia</taxon>
        <taxon>Theropoda</taxon>
        <taxon>Coelurosauria</taxon>
        <taxon>Aves</taxon>
        <taxon>Neognathae</taxon>
        <taxon>Neoaves</taxon>
        <taxon>Telluraves</taxon>
        <taxon>Strigiformes</taxon>
        <taxon>Strigidae</taxon>
        <taxon>Strix</taxon>
    </lineage>
</organism>
<name>A0A8D0FCX8_STROC</name>
<dbReference type="AlphaFoldDB" id="A0A8D0FCX8"/>
<keyword evidence="3" id="KW-1185">Reference proteome</keyword>
<accession>A0A8D0FCX8</accession>
<dbReference type="Proteomes" id="UP000694551">
    <property type="component" value="Unplaced"/>
</dbReference>
<evidence type="ECO:0000256" key="1">
    <source>
        <dbReference type="SAM" id="SignalP"/>
    </source>
</evidence>
<reference evidence="2" key="1">
    <citation type="submission" date="2025-08" db="UniProtKB">
        <authorList>
            <consortium name="Ensembl"/>
        </authorList>
    </citation>
    <scope>IDENTIFICATION</scope>
</reference>
<dbReference type="Ensembl" id="ENSSOCT00000014270.1">
    <property type="protein sequence ID" value="ENSSOCP00000013902.1"/>
    <property type="gene ID" value="ENSSOCG00000010536.1"/>
</dbReference>
<evidence type="ECO:0008006" key="4">
    <source>
        <dbReference type="Google" id="ProtNLM"/>
    </source>
</evidence>
<feature type="chain" id="PRO_5034573799" description="Secreted protein" evidence="1">
    <location>
        <begin position="21"/>
        <end position="109"/>
    </location>
</feature>
<reference evidence="2" key="2">
    <citation type="submission" date="2025-09" db="UniProtKB">
        <authorList>
            <consortium name="Ensembl"/>
        </authorList>
    </citation>
    <scope>IDENTIFICATION</scope>
</reference>
<feature type="signal peptide" evidence="1">
    <location>
        <begin position="1"/>
        <end position="20"/>
    </location>
</feature>